<comment type="caution">
    <text evidence="2">The sequence shown here is derived from an EMBL/GenBank/DDBJ whole genome shotgun (WGS) entry which is preliminary data.</text>
</comment>
<feature type="region of interest" description="Disordered" evidence="1">
    <location>
        <begin position="72"/>
        <end position="97"/>
    </location>
</feature>
<gene>
    <name evidence="2" type="ORF">NHX12_010381</name>
</gene>
<evidence type="ECO:0000256" key="1">
    <source>
        <dbReference type="SAM" id="MobiDB-lite"/>
    </source>
</evidence>
<dbReference type="EMBL" id="JANIIK010000115">
    <property type="protein sequence ID" value="KAJ3589536.1"/>
    <property type="molecule type" value="Genomic_DNA"/>
</dbReference>
<name>A0A9Q0DJM3_9TELE</name>
<organism evidence="2 3">
    <name type="scientific">Muraenolepis orangiensis</name>
    <name type="common">Patagonian moray cod</name>
    <dbReference type="NCBI Taxonomy" id="630683"/>
    <lineage>
        <taxon>Eukaryota</taxon>
        <taxon>Metazoa</taxon>
        <taxon>Chordata</taxon>
        <taxon>Craniata</taxon>
        <taxon>Vertebrata</taxon>
        <taxon>Euteleostomi</taxon>
        <taxon>Actinopterygii</taxon>
        <taxon>Neopterygii</taxon>
        <taxon>Teleostei</taxon>
        <taxon>Neoteleostei</taxon>
        <taxon>Acanthomorphata</taxon>
        <taxon>Zeiogadaria</taxon>
        <taxon>Gadariae</taxon>
        <taxon>Gadiformes</taxon>
        <taxon>Muraenolepidoidei</taxon>
        <taxon>Muraenolepididae</taxon>
        <taxon>Muraenolepis</taxon>
    </lineage>
</organism>
<proteinExistence type="predicted"/>
<keyword evidence="3" id="KW-1185">Reference proteome</keyword>
<feature type="region of interest" description="Disordered" evidence="1">
    <location>
        <begin position="1"/>
        <end position="27"/>
    </location>
</feature>
<feature type="region of interest" description="Disordered" evidence="1">
    <location>
        <begin position="136"/>
        <end position="171"/>
    </location>
</feature>
<reference evidence="2" key="1">
    <citation type="submission" date="2022-07" db="EMBL/GenBank/DDBJ databases">
        <title>Chromosome-level genome of Muraenolepis orangiensis.</title>
        <authorList>
            <person name="Kim J."/>
        </authorList>
    </citation>
    <scope>NUCLEOTIDE SEQUENCE</scope>
    <source>
        <strain evidence="2">KU_S4_2022</strain>
        <tissue evidence="2">Muscle</tissue>
    </source>
</reference>
<protein>
    <submittedName>
        <fullName evidence="2">Uncharacterized protein</fullName>
    </submittedName>
</protein>
<feature type="compositionally biased region" description="Basic and acidic residues" evidence="1">
    <location>
        <begin position="152"/>
        <end position="171"/>
    </location>
</feature>
<evidence type="ECO:0000313" key="3">
    <source>
        <dbReference type="Proteomes" id="UP001148018"/>
    </source>
</evidence>
<feature type="compositionally biased region" description="Basic and acidic residues" evidence="1">
    <location>
        <begin position="1"/>
        <end position="23"/>
    </location>
</feature>
<dbReference type="AlphaFoldDB" id="A0A9Q0DJM3"/>
<dbReference type="Proteomes" id="UP001148018">
    <property type="component" value="Unassembled WGS sequence"/>
</dbReference>
<evidence type="ECO:0000313" key="2">
    <source>
        <dbReference type="EMBL" id="KAJ3589536.1"/>
    </source>
</evidence>
<sequence length="171" mass="18720">MGGDQRTKNGQRLEEDGHERVDEGQALTWTRAVQQQGASRVTMSHAILPFRSNQLQDEPKVEEKVANGTGLKASAGEETYEEAPPVSPPIHGQAVQTAREQPQMVLLGHLLPQCACGVKSYECSPAKKIKQLELTVEQHGSVETSTGNVGSLDKDRKDDGSDERWMGWGKD</sequence>
<accession>A0A9Q0DJM3</accession>